<feature type="transmembrane region" description="Helical" evidence="2">
    <location>
        <begin position="61"/>
        <end position="81"/>
    </location>
</feature>
<dbReference type="AlphaFoldDB" id="A0A6G1JK32"/>
<accession>A0A6G1JK32</accession>
<proteinExistence type="predicted"/>
<dbReference type="EMBL" id="MU005570">
    <property type="protein sequence ID" value="KAF2690922.1"/>
    <property type="molecule type" value="Genomic_DNA"/>
</dbReference>
<name>A0A6G1JK32_9PLEO</name>
<feature type="compositionally biased region" description="Gly residues" evidence="1">
    <location>
        <begin position="191"/>
        <end position="200"/>
    </location>
</feature>
<reference evidence="3" key="1">
    <citation type="journal article" date="2020" name="Stud. Mycol.">
        <title>101 Dothideomycetes genomes: a test case for predicting lifestyles and emergence of pathogens.</title>
        <authorList>
            <person name="Haridas S."/>
            <person name="Albert R."/>
            <person name="Binder M."/>
            <person name="Bloem J."/>
            <person name="Labutti K."/>
            <person name="Salamov A."/>
            <person name="Andreopoulos B."/>
            <person name="Baker S."/>
            <person name="Barry K."/>
            <person name="Bills G."/>
            <person name="Bluhm B."/>
            <person name="Cannon C."/>
            <person name="Castanera R."/>
            <person name="Culley D."/>
            <person name="Daum C."/>
            <person name="Ezra D."/>
            <person name="Gonzalez J."/>
            <person name="Henrissat B."/>
            <person name="Kuo A."/>
            <person name="Liang C."/>
            <person name="Lipzen A."/>
            <person name="Lutzoni F."/>
            <person name="Magnuson J."/>
            <person name="Mondo S."/>
            <person name="Nolan M."/>
            <person name="Ohm R."/>
            <person name="Pangilinan J."/>
            <person name="Park H.-J."/>
            <person name="Ramirez L."/>
            <person name="Alfaro M."/>
            <person name="Sun H."/>
            <person name="Tritt A."/>
            <person name="Yoshinaga Y."/>
            <person name="Zwiers L.-H."/>
            <person name="Turgeon B."/>
            <person name="Goodwin S."/>
            <person name="Spatafora J."/>
            <person name="Crous P."/>
            <person name="Grigoriev I."/>
        </authorList>
    </citation>
    <scope>NUCLEOTIDE SEQUENCE</scope>
    <source>
        <strain evidence="3">CBS 122367</strain>
    </source>
</reference>
<dbReference type="Proteomes" id="UP000799291">
    <property type="component" value="Unassembled WGS sequence"/>
</dbReference>
<evidence type="ECO:0000313" key="3">
    <source>
        <dbReference type="EMBL" id="KAF2690922.1"/>
    </source>
</evidence>
<evidence type="ECO:0000256" key="1">
    <source>
        <dbReference type="SAM" id="MobiDB-lite"/>
    </source>
</evidence>
<organism evidence="3 4">
    <name type="scientific">Lentithecium fluviatile CBS 122367</name>
    <dbReference type="NCBI Taxonomy" id="1168545"/>
    <lineage>
        <taxon>Eukaryota</taxon>
        <taxon>Fungi</taxon>
        <taxon>Dikarya</taxon>
        <taxon>Ascomycota</taxon>
        <taxon>Pezizomycotina</taxon>
        <taxon>Dothideomycetes</taxon>
        <taxon>Pleosporomycetidae</taxon>
        <taxon>Pleosporales</taxon>
        <taxon>Massarineae</taxon>
        <taxon>Lentitheciaceae</taxon>
        <taxon>Lentithecium</taxon>
    </lineage>
</organism>
<evidence type="ECO:0000313" key="4">
    <source>
        <dbReference type="Proteomes" id="UP000799291"/>
    </source>
</evidence>
<gene>
    <name evidence="3" type="ORF">K458DRAFT_398876</name>
</gene>
<sequence>MPIFGCLSLKMGDQMGDQMGNMLTCSLPLLGICRIQHHPNGQGPVIHPAFSIPYGSGAKSYLGHIAQVIWIWINLTLLLFIKYAPARGRHAFRQKRRSLRHHISAQNSRKFSLGSDEDDETWLRTTNKALMGDFGVFNTNHIFPLTGKPETFVPIPILPEFANERNGVCQNREASGEGEAENIGNLTIEAGDGGNVGGEGDAGDEETVGDDEQQGGVEVADAEEEPDV</sequence>
<keyword evidence="4" id="KW-1185">Reference proteome</keyword>
<feature type="region of interest" description="Disordered" evidence="1">
    <location>
        <begin position="173"/>
        <end position="228"/>
    </location>
</feature>
<feature type="compositionally biased region" description="Acidic residues" evidence="1">
    <location>
        <begin position="201"/>
        <end position="213"/>
    </location>
</feature>
<keyword evidence="2" id="KW-0472">Membrane</keyword>
<protein>
    <submittedName>
        <fullName evidence="3">Uncharacterized protein</fullName>
    </submittedName>
</protein>
<evidence type="ECO:0000256" key="2">
    <source>
        <dbReference type="SAM" id="Phobius"/>
    </source>
</evidence>
<keyword evidence="2" id="KW-1133">Transmembrane helix</keyword>
<keyword evidence="2" id="KW-0812">Transmembrane</keyword>